<protein>
    <submittedName>
        <fullName evidence="1">Uncharacterized protein</fullName>
    </submittedName>
</protein>
<dbReference type="Proteomes" id="UP000295525">
    <property type="component" value="Unassembled WGS sequence"/>
</dbReference>
<sequence>MDLLYLGAILAFLLLTGLLVLGCDKLGVRS</sequence>
<proteinExistence type="predicted"/>
<organism evidence="1 2">
    <name type="scientific">Paralcaligenes ureilyticus</name>
    <dbReference type="NCBI Taxonomy" id="627131"/>
    <lineage>
        <taxon>Bacteria</taxon>
        <taxon>Pseudomonadati</taxon>
        <taxon>Pseudomonadota</taxon>
        <taxon>Betaproteobacteria</taxon>
        <taxon>Burkholderiales</taxon>
        <taxon>Alcaligenaceae</taxon>
        <taxon>Paralcaligenes</taxon>
    </lineage>
</organism>
<accession>A0A4R3M9X1</accession>
<dbReference type="AlphaFoldDB" id="A0A4R3M9X1"/>
<comment type="caution">
    <text evidence="1">The sequence shown here is derived from an EMBL/GenBank/DDBJ whole genome shotgun (WGS) entry which is preliminary data.</text>
</comment>
<evidence type="ECO:0000313" key="1">
    <source>
        <dbReference type="EMBL" id="TCT10384.1"/>
    </source>
</evidence>
<gene>
    <name evidence="1" type="ORF">EDC26_102341</name>
</gene>
<reference evidence="1 2" key="1">
    <citation type="submission" date="2019-03" db="EMBL/GenBank/DDBJ databases">
        <title>Genomic Encyclopedia of Type Strains, Phase IV (KMG-IV): sequencing the most valuable type-strain genomes for metagenomic binning, comparative biology and taxonomic classification.</title>
        <authorList>
            <person name="Goeker M."/>
        </authorList>
    </citation>
    <scope>NUCLEOTIDE SEQUENCE [LARGE SCALE GENOMIC DNA]</scope>
    <source>
        <strain evidence="1 2">DSM 24591</strain>
    </source>
</reference>
<name>A0A4R3M9X1_9BURK</name>
<dbReference type="EMBL" id="SMAJ01000002">
    <property type="protein sequence ID" value="TCT10384.1"/>
    <property type="molecule type" value="Genomic_DNA"/>
</dbReference>
<keyword evidence="2" id="KW-1185">Reference proteome</keyword>
<evidence type="ECO:0000313" key="2">
    <source>
        <dbReference type="Proteomes" id="UP000295525"/>
    </source>
</evidence>